<evidence type="ECO:0000256" key="1">
    <source>
        <dbReference type="ARBA" id="ARBA00000085"/>
    </source>
</evidence>
<keyword evidence="9 14" id="KW-0418">Kinase</keyword>
<evidence type="ECO:0000256" key="2">
    <source>
        <dbReference type="ARBA" id="ARBA00004533"/>
    </source>
</evidence>
<dbReference type="SUPFAM" id="SSF47384">
    <property type="entry name" value="Homodimeric domain of signal transducing histidine kinase"/>
    <property type="match status" value="1"/>
</dbReference>
<dbReference type="Gene3D" id="6.10.340.10">
    <property type="match status" value="1"/>
</dbReference>
<dbReference type="InterPro" id="IPR050428">
    <property type="entry name" value="TCS_sensor_his_kinase"/>
</dbReference>
<protein>
    <recommendedName>
        <fullName evidence="14">Sensor protein</fullName>
        <ecNumber evidence="14">2.7.13.3</ecNumber>
    </recommendedName>
</protein>
<evidence type="ECO:0000256" key="8">
    <source>
        <dbReference type="ARBA" id="ARBA00022741"/>
    </source>
</evidence>
<evidence type="ECO:0000256" key="5">
    <source>
        <dbReference type="ARBA" id="ARBA00022553"/>
    </source>
</evidence>
<keyword evidence="13 14" id="KW-0472">Membrane</keyword>
<name>A0ABV9GYX7_9BURK</name>
<dbReference type="CDD" id="cd00082">
    <property type="entry name" value="HisKA"/>
    <property type="match status" value="1"/>
</dbReference>
<dbReference type="EMBL" id="JBHSEW010000005">
    <property type="protein sequence ID" value="MFC4621940.1"/>
    <property type="molecule type" value="Genomic_DNA"/>
</dbReference>
<dbReference type="Pfam" id="PF00512">
    <property type="entry name" value="HisKA"/>
    <property type="match status" value="1"/>
</dbReference>
<dbReference type="NCBIfam" id="TIGR01386">
    <property type="entry name" value="cztS_silS_copS"/>
    <property type="match status" value="1"/>
</dbReference>
<dbReference type="Gene3D" id="3.30.565.10">
    <property type="entry name" value="Histidine kinase-like ATPase, C-terminal domain"/>
    <property type="match status" value="1"/>
</dbReference>
<organism evidence="17 18">
    <name type="scientific">Comamonas nitrativorans</name>
    <dbReference type="NCBI Taxonomy" id="108437"/>
    <lineage>
        <taxon>Bacteria</taxon>
        <taxon>Pseudomonadati</taxon>
        <taxon>Pseudomonadota</taxon>
        <taxon>Betaproteobacteria</taxon>
        <taxon>Burkholderiales</taxon>
        <taxon>Comamonadaceae</taxon>
        <taxon>Comamonas</taxon>
    </lineage>
</organism>
<dbReference type="GO" id="GO:0004673">
    <property type="term" value="F:protein histidine kinase activity"/>
    <property type="evidence" value="ECO:0007669"/>
    <property type="project" value="UniProtKB-EC"/>
</dbReference>
<feature type="transmembrane region" description="Helical" evidence="14">
    <location>
        <begin position="16"/>
        <end position="40"/>
    </location>
</feature>
<evidence type="ECO:0000259" key="16">
    <source>
        <dbReference type="PROSITE" id="PS50885"/>
    </source>
</evidence>
<comment type="function">
    <text evidence="14">Member of a two-component regulatory system.</text>
</comment>
<comment type="subcellular location">
    <subcellularLocation>
        <location evidence="2 14">Cell inner membrane</location>
    </subcellularLocation>
</comment>
<dbReference type="Pfam" id="PF02518">
    <property type="entry name" value="HATPase_c"/>
    <property type="match status" value="1"/>
</dbReference>
<dbReference type="InterPro" id="IPR006290">
    <property type="entry name" value="CztS_silS_copS"/>
</dbReference>
<dbReference type="RefSeq" id="WP_377725128.1">
    <property type="nucleotide sequence ID" value="NZ_JBHSEW010000005.1"/>
</dbReference>
<accession>A0ABV9GYX7</accession>
<keyword evidence="11 14" id="KW-1133">Transmembrane helix</keyword>
<dbReference type="InterPro" id="IPR003660">
    <property type="entry name" value="HAMP_dom"/>
</dbReference>
<dbReference type="InterPro" id="IPR036097">
    <property type="entry name" value="HisK_dim/P_sf"/>
</dbReference>
<dbReference type="EC" id="2.7.13.3" evidence="14"/>
<keyword evidence="10 14" id="KW-0067">ATP-binding</keyword>
<evidence type="ECO:0000256" key="13">
    <source>
        <dbReference type="ARBA" id="ARBA00023136"/>
    </source>
</evidence>
<comment type="catalytic activity">
    <reaction evidence="1 14">
        <text>ATP + protein L-histidine = ADP + protein N-phospho-L-histidine.</text>
        <dbReference type="EC" id="2.7.13.3"/>
    </reaction>
</comment>
<dbReference type="SMART" id="SM00388">
    <property type="entry name" value="HisKA"/>
    <property type="match status" value="1"/>
</dbReference>
<feature type="domain" description="Histidine kinase" evidence="15">
    <location>
        <begin position="225"/>
        <end position="438"/>
    </location>
</feature>
<dbReference type="SMART" id="SM00387">
    <property type="entry name" value="HATPase_c"/>
    <property type="match status" value="1"/>
</dbReference>
<dbReference type="PROSITE" id="PS50109">
    <property type="entry name" value="HIS_KIN"/>
    <property type="match status" value="1"/>
</dbReference>
<evidence type="ECO:0000313" key="18">
    <source>
        <dbReference type="Proteomes" id="UP001595967"/>
    </source>
</evidence>
<keyword evidence="7 14" id="KW-0812">Transmembrane</keyword>
<evidence type="ECO:0000259" key="15">
    <source>
        <dbReference type="PROSITE" id="PS50109"/>
    </source>
</evidence>
<evidence type="ECO:0000256" key="10">
    <source>
        <dbReference type="ARBA" id="ARBA00022840"/>
    </source>
</evidence>
<evidence type="ECO:0000256" key="3">
    <source>
        <dbReference type="ARBA" id="ARBA00022475"/>
    </source>
</evidence>
<evidence type="ECO:0000313" key="17">
    <source>
        <dbReference type="EMBL" id="MFC4621940.1"/>
    </source>
</evidence>
<dbReference type="Gene3D" id="1.10.287.130">
    <property type="match status" value="1"/>
</dbReference>
<evidence type="ECO:0000256" key="4">
    <source>
        <dbReference type="ARBA" id="ARBA00022519"/>
    </source>
</evidence>
<sequence length="444" mass="47625">MRQRHAGSLGHRLARWLALLTLAGLTLACLGVYTATVLSFQERQRDVLRQQQSQVRHLVTEVGGLAGSALAHKLDDAMVGRRDMGMSLTDAAGRVIYASSVIPPDHRTIEAQFDIPTDSGLVGVLLRLDASDDDRVLQHLARTLIVAALAGVVVIAAGGYTLVQIGLAPIRGLSAQIRALEANTLHQHLDGSAQPDELVPLVQHVNSLLKRLHTAYEQLEAFNADVAHELFTPLATLMGNSEVALRKARDVDTLRDVLGEQLEELQRMALIVQDMLFLSQADRGAEARCENVASLAVVAVAVAGLHEAAIEEAGLHLRVEGDAACAVDVRLLQRALSNLIGNATRYALPQSELLVRIERLDGETALCVVNQGCTIATEHLPHLFNRFYRVDAARTGAIRNHGLGLAIVAAIARMHGGRTVAESHDGVTSIGLVVPAASSFVESC</sequence>
<proteinExistence type="predicted"/>
<evidence type="ECO:0000256" key="9">
    <source>
        <dbReference type="ARBA" id="ARBA00022777"/>
    </source>
</evidence>
<feature type="domain" description="HAMP" evidence="16">
    <location>
        <begin position="164"/>
        <end position="217"/>
    </location>
</feature>
<dbReference type="CDD" id="cd00075">
    <property type="entry name" value="HATPase"/>
    <property type="match status" value="1"/>
</dbReference>
<keyword evidence="8 14" id="KW-0547">Nucleotide-binding</keyword>
<keyword evidence="12 14" id="KW-0902">Two-component regulatory system</keyword>
<evidence type="ECO:0000256" key="11">
    <source>
        <dbReference type="ARBA" id="ARBA00022989"/>
    </source>
</evidence>
<dbReference type="Pfam" id="PF00672">
    <property type="entry name" value="HAMP"/>
    <property type="match status" value="1"/>
</dbReference>
<keyword evidence="5" id="KW-0597">Phosphoprotein</keyword>
<feature type="transmembrane region" description="Helical" evidence="14">
    <location>
        <begin position="144"/>
        <end position="163"/>
    </location>
</feature>
<evidence type="ECO:0000256" key="6">
    <source>
        <dbReference type="ARBA" id="ARBA00022679"/>
    </source>
</evidence>
<dbReference type="PROSITE" id="PS51257">
    <property type="entry name" value="PROKAR_LIPOPROTEIN"/>
    <property type="match status" value="1"/>
</dbReference>
<keyword evidence="3 14" id="KW-1003">Cell membrane</keyword>
<dbReference type="InterPro" id="IPR005467">
    <property type="entry name" value="His_kinase_dom"/>
</dbReference>
<dbReference type="PANTHER" id="PTHR45436:SF9">
    <property type="entry name" value="SENSOR PROTEIN"/>
    <property type="match status" value="1"/>
</dbReference>
<evidence type="ECO:0000256" key="7">
    <source>
        <dbReference type="ARBA" id="ARBA00022692"/>
    </source>
</evidence>
<keyword evidence="6 14" id="KW-0808">Transferase</keyword>
<keyword evidence="18" id="KW-1185">Reference proteome</keyword>
<gene>
    <name evidence="17" type="ORF">ACFO3A_06875</name>
</gene>
<keyword evidence="4 14" id="KW-0997">Cell inner membrane</keyword>
<comment type="caution">
    <text evidence="17">The sequence shown here is derived from an EMBL/GenBank/DDBJ whole genome shotgun (WGS) entry which is preliminary data.</text>
</comment>
<dbReference type="Proteomes" id="UP001595967">
    <property type="component" value="Unassembled WGS sequence"/>
</dbReference>
<dbReference type="PROSITE" id="PS50885">
    <property type="entry name" value="HAMP"/>
    <property type="match status" value="1"/>
</dbReference>
<dbReference type="InterPro" id="IPR003594">
    <property type="entry name" value="HATPase_dom"/>
</dbReference>
<evidence type="ECO:0000256" key="12">
    <source>
        <dbReference type="ARBA" id="ARBA00023012"/>
    </source>
</evidence>
<dbReference type="InterPro" id="IPR003661">
    <property type="entry name" value="HisK_dim/P_dom"/>
</dbReference>
<reference evidence="18" key="1">
    <citation type="journal article" date="2019" name="Int. J. Syst. Evol. Microbiol.">
        <title>The Global Catalogue of Microorganisms (GCM) 10K type strain sequencing project: providing services to taxonomists for standard genome sequencing and annotation.</title>
        <authorList>
            <consortium name="The Broad Institute Genomics Platform"/>
            <consortium name="The Broad Institute Genome Sequencing Center for Infectious Disease"/>
            <person name="Wu L."/>
            <person name="Ma J."/>
        </authorList>
    </citation>
    <scope>NUCLEOTIDE SEQUENCE [LARGE SCALE GENOMIC DNA]</scope>
    <source>
        <strain evidence="18">JCM 11650</strain>
    </source>
</reference>
<dbReference type="SUPFAM" id="SSF55874">
    <property type="entry name" value="ATPase domain of HSP90 chaperone/DNA topoisomerase II/histidine kinase"/>
    <property type="match status" value="1"/>
</dbReference>
<dbReference type="InterPro" id="IPR036890">
    <property type="entry name" value="HATPase_C_sf"/>
</dbReference>
<evidence type="ECO:0000256" key="14">
    <source>
        <dbReference type="RuleBase" id="RU364088"/>
    </source>
</evidence>
<dbReference type="PANTHER" id="PTHR45436">
    <property type="entry name" value="SENSOR HISTIDINE KINASE YKOH"/>
    <property type="match status" value="1"/>
</dbReference>